<protein>
    <submittedName>
        <fullName evidence="3">Molybdopterin-guanine dinucleotide biosynthesis protein</fullName>
    </submittedName>
</protein>
<dbReference type="AlphaFoldDB" id="A0A0U3P995"/>
<evidence type="ECO:0000259" key="2">
    <source>
        <dbReference type="Pfam" id="PF12804"/>
    </source>
</evidence>
<evidence type="ECO:0000313" key="3">
    <source>
        <dbReference type="EMBL" id="ALV40803.1"/>
    </source>
</evidence>
<dbReference type="EMBL" id="CP013747">
    <property type="protein sequence ID" value="ALV40803.1"/>
    <property type="molecule type" value="Genomic_DNA"/>
</dbReference>
<accession>A0A0U3P995</accession>
<dbReference type="STRING" id="121292.AU252_06170"/>
<gene>
    <name evidence="3" type="ORF">AU252_06170</name>
</gene>
<feature type="domain" description="MobA-like NTP transferase" evidence="2">
    <location>
        <begin position="10"/>
        <end position="186"/>
    </location>
</feature>
<dbReference type="InterPro" id="IPR029044">
    <property type="entry name" value="Nucleotide-diphossugar_trans"/>
</dbReference>
<evidence type="ECO:0000313" key="4">
    <source>
        <dbReference type="Proteomes" id="UP000065151"/>
    </source>
</evidence>
<dbReference type="PANTHER" id="PTHR19136:SF81">
    <property type="entry name" value="MOLYBDENUM COFACTOR GUANYLYLTRANSFERASE"/>
    <property type="match status" value="1"/>
</dbReference>
<dbReference type="Proteomes" id="UP000065151">
    <property type="component" value="Chromosome"/>
</dbReference>
<dbReference type="SUPFAM" id="SSF53448">
    <property type="entry name" value="Nucleotide-diphospho-sugar transferases"/>
    <property type="match status" value="1"/>
</dbReference>
<dbReference type="RefSeq" id="WP_058929971.1">
    <property type="nucleotide sequence ID" value="NZ_CP013747.1"/>
</dbReference>
<reference evidence="3 4" key="1">
    <citation type="submission" date="2015-12" db="EMBL/GenBank/DDBJ databases">
        <authorList>
            <person name="Shamseldin A."/>
            <person name="Moawad H."/>
            <person name="Abd El-Rahim W.M."/>
            <person name="Sadowsky M.J."/>
        </authorList>
    </citation>
    <scope>NUCLEOTIDE SEQUENCE [LARGE SCALE GENOMIC DNA]</scope>
    <source>
        <strain evidence="3 4">Ar51</strain>
    </source>
</reference>
<dbReference type="GO" id="GO:0016779">
    <property type="term" value="F:nucleotidyltransferase activity"/>
    <property type="evidence" value="ECO:0007669"/>
    <property type="project" value="TreeGrafter"/>
</dbReference>
<dbReference type="Pfam" id="PF12804">
    <property type="entry name" value="NTP_transf_3"/>
    <property type="match status" value="1"/>
</dbReference>
<dbReference type="PANTHER" id="PTHR19136">
    <property type="entry name" value="MOLYBDENUM COFACTOR GUANYLYLTRANSFERASE"/>
    <property type="match status" value="1"/>
</dbReference>
<proteinExistence type="predicted"/>
<keyword evidence="1" id="KW-0808">Transferase</keyword>
<dbReference type="Gene3D" id="3.90.550.10">
    <property type="entry name" value="Spore Coat Polysaccharide Biosynthesis Protein SpsA, Chain A"/>
    <property type="match status" value="1"/>
</dbReference>
<dbReference type="KEGG" id="psul:AU252_06170"/>
<evidence type="ECO:0000256" key="1">
    <source>
        <dbReference type="ARBA" id="ARBA00022679"/>
    </source>
</evidence>
<name>A0A0U3P995_9MICC</name>
<dbReference type="InterPro" id="IPR025877">
    <property type="entry name" value="MobA-like_NTP_Trfase"/>
</dbReference>
<organism evidence="3">
    <name type="scientific">Pseudarthrobacter sulfonivorans</name>
    <dbReference type="NCBI Taxonomy" id="121292"/>
    <lineage>
        <taxon>Bacteria</taxon>
        <taxon>Bacillati</taxon>
        <taxon>Actinomycetota</taxon>
        <taxon>Actinomycetes</taxon>
        <taxon>Micrococcales</taxon>
        <taxon>Micrococcaceae</taxon>
        <taxon>Pseudarthrobacter</taxon>
    </lineage>
</organism>
<sequence length="236" mass="23253">MDADPLDFDAVILAGGRSSRLGGVPKQSLTYDGDSLLRRSAAAARGARAAVVVGPDTGEVPAGEIPAGFLRCREEPPFSGPGAAIAAGLAALAAAGGSRPGLTLVLACDMPNVGQAVAVLKATLRARGPSAGAPAGLGPDGVVAVSEDGRRQPLVGFYSTAALQRSVAELESTGRLINGSVRALLASLDVQLVAVPAGSTADVDTWDDAAALGVAGPDPITGLRGNTAADDLGGRA</sequence>